<evidence type="ECO:0000256" key="2">
    <source>
        <dbReference type="SAM" id="Phobius"/>
    </source>
</evidence>
<evidence type="ECO:0000256" key="1">
    <source>
        <dbReference type="SAM" id="MobiDB-lite"/>
    </source>
</evidence>
<evidence type="ECO:0000313" key="3">
    <source>
        <dbReference type="EMBL" id="MBJ3761626.1"/>
    </source>
</evidence>
<dbReference type="PANTHER" id="PTHR35893:SF3">
    <property type="entry name" value="INNER MEMBRANE PROTEIN"/>
    <property type="match status" value="1"/>
</dbReference>
<organism evidence="3 4">
    <name type="scientific">Palleronia pontilimi</name>
    <dbReference type="NCBI Taxonomy" id="1964209"/>
    <lineage>
        <taxon>Bacteria</taxon>
        <taxon>Pseudomonadati</taxon>
        <taxon>Pseudomonadota</taxon>
        <taxon>Alphaproteobacteria</taxon>
        <taxon>Rhodobacterales</taxon>
        <taxon>Roseobacteraceae</taxon>
        <taxon>Palleronia</taxon>
    </lineage>
</organism>
<feature type="transmembrane region" description="Helical" evidence="2">
    <location>
        <begin position="87"/>
        <end position="104"/>
    </location>
</feature>
<keyword evidence="2" id="KW-1133">Transmembrane helix</keyword>
<comment type="caution">
    <text evidence="3">The sequence shown here is derived from an EMBL/GenBank/DDBJ whole genome shotgun (WGS) entry which is preliminary data.</text>
</comment>
<keyword evidence="2" id="KW-0472">Membrane</keyword>
<dbReference type="GO" id="GO:0043022">
    <property type="term" value="F:ribosome binding"/>
    <property type="evidence" value="ECO:0007669"/>
    <property type="project" value="InterPro"/>
</dbReference>
<feature type="region of interest" description="Disordered" evidence="1">
    <location>
        <begin position="46"/>
        <end position="72"/>
    </location>
</feature>
<proteinExistence type="predicted"/>
<keyword evidence="4" id="KW-1185">Reference proteome</keyword>
<dbReference type="EMBL" id="JAEKPD010000001">
    <property type="protein sequence ID" value="MBJ3761626.1"/>
    <property type="molecule type" value="Genomic_DNA"/>
</dbReference>
<dbReference type="RefSeq" id="WP_198914773.1">
    <property type="nucleotide sequence ID" value="NZ_JAEKPD010000001.1"/>
</dbReference>
<sequence length="106" mass="11554">MADTPKTKTAPSTEDLSAQVELLKADISRLTETIGELGKAKGREYANEAKRRAESVRSEAEQRARAARGHAEDKVDEIEAYVRQNPATALGIAAFIGLIVGFLTRR</sequence>
<accession>A0A934MCT8</accession>
<dbReference type="AlphaFoldDB" id="A0A934MCT8"/>
<keyword evidence="2" id="KW-0812">Transmembrane</keyword>
<dbReference type="Proteomes" id="UP000642488">
    <property type="component" value="Unassembled WGS sequence"/>
</dbReference>
<dbReference type="PANTHER" id="PTHR35893">
    <property type="entry name" value="INNER MEMBRANE PROTEIN-RELATED"/>
    <property type="match status" value="1"/>
</dbReference>
<dbReference type="InterPro" id="IPR010279">
    <property type="entry name" value="YqjD/ElaB"/>
</dbReference>
<reference evidence="3" key="1">
    <citation type="submission" date="2020-12" db="EMBL/GenBank/DDBJ databases">
        <title>Bacterial taxonomy.</title>
        <authorList>
            <person name="Pan X."/>
        </authorList>
    </citation>
    <scope>NUCLEOTIDE SEQUENCE</scope>
    <source>
        <strain evidence="3">KCTC 52957</strain>
    </source>
</reference>
<evidence type="ECO:0000313" key="4">
    <source>
        <dbReference type="Proteomes" id="UP000642488"/>
    </source>
</evidence>
<name>A0A934MCT8_9RHOB</name>
<protein>
    <submittedName>
        <fullName evidence="3">DUF883 family protein</fullName>
    </submittedName>
</protein>
<gene>
    <name evidence="3" type="ORF">ILP92_02530</name>
</gene>